<name>A0ABP8BGB2_9ACTN</name>
<evidence type="ECO:0000256" key="1">
    <source>
        <dbReference type="ARBA" id="ARBA00023015"/>
    </source>
</evidence>
<dbReference type="Gene3D" id="1.10.10.1320">
    <property type="entry name" value="Anti-sigma factor, zinc-finger domain"/>
    <property type="match status" value="1"/>
</dbReference>
<evidence type="ECO:0000313" key="5">
    <source>
        <dbReference type="Proteomes" id="UP001501251"/>
    </source>
</evidence>
<sequence length="67" mass="7585">MLPSPHHDVAAFALGVLDEEDHEAFHRHLMTCEECQVELRELGEVPGLLDAVKRDRSNALDDDRTPH</sequence>
<dbReference type="Proteomes" id="UP001501251">
    <property type="component" value="Unassembled WGS sequence"/>
</dbReference>
<dbReference type="InterPro" id="IPR041916">
    <property type="entry name" value="Anti_sigma_zinc_sf"/>
</dbReference>
<dbReference type="Pfam" id="PF13490">
    <property type="entry name" value="zf-HC2"/>
    <property type="match status" value="1"/>
</dbReference>
<dbReference type="InterPro" id="IPR027383">
    <property type="entry name" value="Znf_put"/>
</dbReference>
<feature type="domain" description="Putative zinc-finger" evidence="3">
    <location>
        <begin position="10"/>
        <end position="36"/>
    </location>
</feature>
<accession>A0ABP8BGB2</accession>
<gene>
    <name evidence="4" type="ORF">GCM10022252_67870</name>
</gene>
<protein>
    <recommendedName>
        <fullName evidence="3">Putative zinc-finger domain-containing protein</fullName>
    </recommendedName>
</protein>
<keyword evidence="2" id="KW-0804">Transcription</keyword>
<evidence type="ECO:0000256" key="2">
    <source>
        <dbReference type="ARBA" id="ARBA00023163"/>
    </source>
</evidence>
<evidence type="ECO:0000259" key="3">
    <source>
        <dbReference type="Pfam" id="PF13490"/>
    </source>
</evidence>
<comment type="caution">
    <text evidence="4">The sequence shown here is derived from an EMBL/GenBank/DDBJ whole genome shotgun (WGS) entry which is preliminary data.</text>
</comment>
<proteinExistence type="predicted"/>
<reference evidence="5" key="1">
    <citation type="journal article" date="2019" name="Int. J. Syst. Evol. Microbiol.">
        <title>The Global Catalogue of Microorganisms (GCM) 10K type strain sequencing project: providing services to taxonomists for standard genome sequencing and annotation.</title>
        <authorList>
            <consortium name="The Broad Institute Genomics Platform"/>
            <consortium name="The Broad Institute Genome Sequencing Center for Infectious Disease"/>
            <person name="Wu L."/>
            <person name="Ma J."/>
        </authorList>
    </citation>
    <scope>NUCLEOTIDE SEQUENCE [LARGE SCALE GENOMIC DNA]</scope>
    <source>
        <strain evidence="5">JCM 17388</strain>
    </source>
</reference>
<keyword evidence="5" id="KW-1185">Reference proteome</keyword>
<evidence type="ECO:0000313" key="4">
    <source>
        <dbReference type="EMBL" id="GAA4206162.1"/>
    </source>
</evidence>
<dbReference type="EMBL" id="BAABAQ010000015">
    <property type="protein sequence ID" value="GAA4206162.1"/>
    <property type="molecule type" value="Genomic_DNA"/>
</dbReference>
<keyword evidence="1" id="KW-0805">Transcription regulation</keyword>
<organism evidence="4 5">
    <name type="scientific">Streptosporangium oxazolinicum</name>
    <dbReference type="NCBI Taxonomy" id="909287"/>
    <lineage>
        <taxon>Bacteria</taxon>
        <taxon>Bacillati</taxon>
        <taxon>Actinomycetota</taxon>
        <taxon>Actinomycetes</taxon>
        <taxon>Streptosporangiales</taxon>
        <taxon>Streptosporangiaceae</taxon>
        <taxon>Streptosporangium</taxon>
    </lineage>
</organism>